<sequence length="65" mass="7399">MASIIRRSVQWVPVAGRWTRISIMGSQLDEDLIKVKRNGDNDKRTVILLIPGTSSSEFYSNTMKM</sequence>
<reference evidence="3" key="1">
    <citation type="submission" date="2016-06" db="UniProtKB">
        <authorList>
            <consortium name="WormBaseParasite"/>
        </authorList>
    </citation>
    <scope>IDENTIFICATION</scope>
</reference>
<organism evidence="2 3">
    <name type="scientific">Toxocara canis</name>
    <name type="common">Canine roundworm</name>
    <dbReference type="NCBI Taxonomy" id="6265"/>
    <lineage>
        <taxon>Eukaryota</taxon>
        <taxon>Metazoa</taxon>
        <taxon>Ecdysozoa</taxon>
        <taxon>Nematoda</taxon>
        <taxon>Chromadorea</taxon>
        <taxon>Rhabditida</taxon>
        <taxon>Spirurina</taxon>
        <taxon>Ascaridomorpha</taxon>
        <taxon>Ascaridoidea</taxon>
        <taxon>Toxocaridae</taxon>
        <taxon>Toxocara</taxon>
    </lineage>
</organism>
<dbReference type="EMBL" id="UYWY01003565">
    <property type="protein sequence ID" value="VDM28756.1"/>
    <property type="molecule type" value="Genomic_DNA"/>
</dbReference>
<accession>A0A183U3G9</accession>
<keyword evidence="2" id="KW-1185">Reference proteome</keyword>
<evidence type="ECO:0000313" key="3">
    <source>
        <dbReference type="WBParaSite" id="TCNE_0000303901-mRNA-1"/>
    </source>
</evidence>
<evidence type="ECO:0000313" key="2">
    <source>
        <dbReference type="Proteomes" id="UP000050794"/>
    </source>
</evidence>
<dbReference type="AlphaFoldDB" id="A0A183U3G9"/>
<protein>
    <submittedName>
        <fullName evidence="3">Hydrolase_4 domain-containing protein</fullName>
    </submittedName>
</protein>
<gene>
    <name evidence="1" type="ORF">TCNE_LOCUS3039</name>
</gene>
<dbReference type="Proteomes" id="UP000050794">
    <property type="component" value="Unassembled WGS sequence"/>
</dbReference>
<proteinExistence type="predicted"/>
<reference evidence="1 2" key="2">
    <citation type="submission" date="2018-11" db="EMBL/GenBank/DDBJ databases">
        <authorList>
            <consortium name="Pathogen Informatics"/>
        </authorList>
    </citation>
    <scope>NUCLEOTIDE SEQUENCE [LARGE SCALE GENOMIC DNA]</scope>
</reference>
<evidence type="ECO:0000313" key="1">
    <source>
        <dbReference type="EMBL" id="VDM28756.1"/>
    </source>
</evidence>
<name>A0A183U3G9_TOXCA</name>
<dbReference type="WBParaSite" id="TCNE_0000303901-mRNA-1">
    <property type="protein sequence ID" value="TCNE_0000303901-mRNA-1"/>
    <property type="gene ID" value="TCNE_0000303901"/>
</dbReference>